<comment type="caution">
    <text evidence="2">The sequence shown here is derived from an EMBL/GenBank/DDBJ whole genome shotgun (WGS) entry which is preliminary data.</text>
</comment>
<feature type="compositionally biased region" description="Pro residues" evidence="1">
    <location>
        <begin position="473"/>
        <end position="483"/>
    </location>
</feature>
<dbReference type="Proteomes" id="UP000094819">
    <property type="component" value="Unassembled WGS sequence"/>
</dbReference>
<gene>
    <name evidence="2" type="ORF">L198_05418</name>
</gene>
<feature type="compositionally biased region" description="Pro residues" evidence="1">
    <location>
        <begin position="524"/>
        <end position="535"/>
    </location>
</feature>
<feature type="compositionally biased region" description="Polar residues" evidence="1">
    <location>
        <begin position="251"/>
        <end position="266"/>
    </location>
</feature>
<keyword evidence="3" id="KW-1185">Reference proteome</keyword>
<feature type="compositionally biased region" description="Polar residues" evidence="1">
    <location>
        <begin position="404"/>
        <end position="413"/>
    </location>
</feature>
<feature type="compositionally biased region" description="Low complexity" evidence="1">
    <location>
        <begin position="414"/>
        <end position="425"/>
    </location>
</feature>
<feature type="region of interest" description="Disordered" evidence="1">
    <location>
        <begin position="506"/>
        <end position="542"/>
    </location>
</feature>
<dbReference type="EMBL" id="AWGH01000016">
    <property type="protein sequence ID" value="ODN93553.1"/>
    <property type="molecule type" value="Genomic_DNA"/>
</dbReference>
<dbReference type="AlphaFoldDB" id="A0A1E3IY40"/>
<dbReference type="OrthoDB" id="10500675at2759"/>
<feature type="compositionally biased region" description="Basic and acidic residues" evidence="1">
    <location>
        <begin position="84"/>
        <end position="103"/>
    </location>
</feature>
<feature type="region of interest" description="Disordered" evidence="1">
    <location>
        <begin position="394"/>
        <end position="425"/>
    </location>
</feature>
<proteinExistence type="predicted"/>
<dbReference type="GeneID" id="30194631"/>
<feature type="compositionally biased region" description="Low complexity" evidence="1">
    <location>
        <begin position="394"/>
        <end position="403"/>
    </location>
</feature>
<feature type="compositionally biased region" description="Low complexity" evidence="1">
    <location>
        <begin position="232"/>
        <end position="250"/>
    </location>
</feature>
<sequence>MLPAPHLVLPQTQEAMLHSAHAVPAQDSERTPRYGRGSPSSPEHSGEKKETTPTTLPLCDTAVPQAASTSPSAGLALKKRPTAKAKDGETRRSTRRRGECKDKRIMERSRPAPAWLTGSAPAIHPPPPSTHFFPQLISQVRTVPVTRPDSTSPASSSTLKQRRASVPSVVSHNTGRVAEDEQPIDVLRLAAYLAGGQSSAPGPLGKSQRVGGLYVDPIYTAVSPSPSPSPDAYPSSTPPASSTDCSASTPYLSSTASTSTAPNWASSPVLRRASEPNTASSYTPLHAATPSTINTVSTSHTTTFQTPRQVSSCTAPWASVPIPSSAASSSAGAMFGSWQGWQGQGQGYGGWTLPTVTERHLLDGEASASKWRTSTVSVGCHPYILPSPMDMGWTSSSSTSSSSEFSGGDSQRNSISSTAGPSTPGSTSPYLYPSFYDFASGASGSSAAPALPPAPAPIPAVEPTYPSQASYLPAPPSYPPEPPMGTYLAPSQSNFSSDHAFSSYHWPASTSTAPTSTSTCAAPLAPPPHLPPPHVAPTTTTTVPNYPNYPSAPLSPPPEQGVYKLPPFPAPLPPLPATCSTSANGDGDGSAPAWSVIPVDGRQPGEGVRELELSGYGDPALGMEGVSGMDGMGHSSAPGGKVYNYQDTFLCEIMRGSRGSTSQVVGDHTIH</sequence>
<feature type="region of interest" description="Disordered" evidence="1">
    <location>
        <begin position="144"/>
        <end position="177"/>
    </location>
</feature>
<feature type="region of interest" description="Disordered" evidence="1">
    <location>
        <begin position="222"/>
        <end position="268"/>
    </location>
</feature>
<evidence type="ECO:0000313" key="2">
    <source>
        <dbReference type="EMBL" id="ODN93553.1"/>
    </source>
</evidence>
<feature type="compositionally biased region" description="Polar residues" evidence="1">
    <location>
        <begin position="148"/>
        <end position="159"/>
    </location>
</feature>
<evidence type="ECO:0000313" key="3">
    <source>
        <dbReference type="Proteomes" id="UP000094819"/>
    </source>
</evidence>
<accession>A0A1E3IY40</accession>
<feature type="region of interest" description="Disordered" evidence="1">
    <location>
        <begin position="1"/>
        <end position="103"/>
    </location>
</feature>
<feature type="region of interest" description="Disordered" evidence="1">
    <location>
        <begin position="471"/>
        <end position="491"/>
    </location>
</feature>
<evidence type="ECO:0000256" key="1">
    <source>
        <dbReference type="SAM" id="MobiDB-lite"/>
    </source>
</evidence>
<feature type="compositionally biased region" description="Low complexity" evidence="1">
    <location>
        <begin position="507"/>
        <end position="523"/>
    </location>
</feature>
<protein>
    <submittedName>
        <fullName evidence="2">Uncharacterized protein</fullName>
    </submittedName>
</protein>
<dbReference type="RefSeq" id="XP_019030658.1">
    <property type="nucleotide sequence ID" value="XM_019177505.1"/>
</dbReference>
<organism evidence="2 3">
    <name type="scientific">Cryptococcus wingfieldii CBS 7118</name>
    <dbReference type="NCBI Taxonomy" id="1295528"/>
    <lineage>
        <taxon>Eukaryota</taxon>
        <taxon>Fungi</taxon>
        <taxon>Dikarya</taxon>
        <taxon>Basidiomycota</taxon>
        <taxon>Agaricomycotina</taxon>
        <taxon>Tremellomycetes</taxon>
        <taxon>Tremellales</taxon>
        <taxon>Cryptococcaceae</taxon>
        <taxon>Cryptococcus</taxon>
    </lineage>
</organism>
<reference evidence="2 3" key="1">
    <citation type="submission" date="2016-06" db="EMBL/GenBank/DDBJ databases">
        <title>Evolution of pathogenesis and genome organization in the Tremellales.</title>
        <authorList>
            <person name="Cuomo C."/>
            <person name="Litvintseva A."/>
            <person name="Heitman J."/>
            <person name="Chen Y."/>
            <person name="Sun S."/>
            <person name="Springer D."/>
            <person name="Dromer F."/>
            <person name="Young S."/>
            <person name="Zeng Q."/>
            <person name="Chapman S."/>
            <person name="Gujja S."/>
            <person name="Saif S."/>
            <person name="Birren B."/>
        </authorList>
    </citation>
    <scope>NUCLEOTIDE SEQUENCE [LARGE SCALE GENOMIC DNA]</scope>
    <source>
        <strain evidence="2 3">CBS 7118</strain>
    </source>
</reference>
<name>A0A1E3IY40_9TREE</name>